<reference evidence="1" key="1">
    <citation type="journal article" date="2020" name="mSystems">
        <title>Genome- and Community-Level Interaction Insights into Carbon Utilization and Element Cycling Functions of Hydrothermarchaeota in Hydrothermal Sediment.</title>
        <authorList>
            <person name="Zhou Z."/>
            <person name="Liu Y."/>
            <person name="Xu W."/>
            <person name="Pan J."/>
            <person name="Luo Z.H."/>
            <person name="Li M."/>
        </authorList>
    </citation>
    <scope>NUCLEOTIDE SEQUENCE [LARGE SCALE GENOMIC DNA]</scope>
    <source>
        <strain evidence="1">SpSt-102</strain>
    </source>
</reference>
<dbReference type="Gene3D" id="1.10.8.1040">
    <property type="match status" value="1"/>
</dbReference>
<name>A0A7C5Z4V9_9FIRM</name>
<evidence type="ECO:0000313" key="1">
    <source>
        <dbReference type="EMBL" id="HHS02236.1"/>
    </source>
</evidence>
<dbReference type="InterPro" id="IPR027304">
    <property type="entry name" value="Trigger_fact/SurA_dom_sf"/>
</dbReference>
<protein>
    <submittedName>
        <fullName evidence="1">Uncharacterized protein</fullName>
    </submittedName>
</protein>
<comment type="caution">
    <text evidence="1">The sequence shown here is derived from an EMBL/GenBank/DDBJ whole genome shotgun (WGS) entry which is preliminary data.</text>
</comment>
<accession>A0A7C5Z4V9</accession>
<dbReference type="AlphaFoldDB" id="A0A7C5Z4V9"/>
<dbReference type="SUPFAM" id="SSF109998">
    <property type="entry name" value="Triger factor/SurA peptide-binding domain-like"/>
    <property type="match status" value="1"/>
</dbReference>
<proteinExistence type="predicted"/>
<sequence length="237" mass="27087">MKRKSINILVLVVLIITIASGILLKKTVLSGEDSLSYTVKKTLEIEKSNNSDIIAKVDGIPIYKKDLEIAELYEKVRFDNLAKLGDITKLNTLVTPYQKTKKELLNELIERKALMESAKKEGYLVSKEEAEAYFNNVKKTIDDVLSGKIKGYIENAKQAKEVLDMYKTQFSENEFNEKIISAYQEILTISKYLKAKADQYVKEHPNATHDEVNKFINDFKNKVKSNSKIEIINSELQ</sequence>
<organism evidence="1">
    <name type="scientific">Caldicellulosiruptor owensensis</name>
    <dbReference type="NCBI Taxonomy" id="55205"/>
    <lineage>
        <taxon>Bacteria</taxon>
        <taxon>Bacillati</taxon>
        <taxon>Bacillota</taxon>
        <taxon>Bacillota incertae sedis</taxon>
        <taxon>Caldicellulosiruptorales</taxon>
        <taxon>Caldicellulosiruptoraceae</taxon>
        <taxon>Caldicellulosiruptor</taxon>
    </lineage>
</organism>
<dbReference type="EMBL" id="DRUZ01000083">
    <property type="protein sequence ID" value="HHS02236.1"/>
    <property type="molecule type" value="Genomic_DNA"/>
</dbReference>
<gene>
    <name evidence="1" type="ORF">ENL71_07035</name>
</gene>